<protein>
    <submittedName>
        <fullName evidence="1">Uncharacterized protein</fullName>
    </submittedName>
</protein>
<feature type="non-terminal residue" evidence="1">
    <location>
        <position position="30"/>
    </location>
</feature>
<comment type="caution">
    <text evidence="1">The sequence shown here is derived from an EMBL/GenBank/DDBJ whole genome shotgun (WGS) entry which is preliminary data.</text>
</comment>
<proteinExistence type="predicted"/>
<dbReference type="AlphaFoldDB" id="X1Q992"/>
<accession>X1Q992</accession>
<name>X1Q992_9ZZZZ</name>
<reference evidence="1" key="1">
    <citation type="journal article" date="2014" name="Front. Microbiol.">
        <title>High frequency of phylogenetically diverse reductive dehalogenase-homologous genes in deep subseafloor sedimentary metagenomes.</title>
        <authorList>
            <person name="Kawai M."/>
            <person name="Futagami T."/>
            <person name="Toyoda A."/>
            <person name="Takaki Y."/>
            <person name="Nishi S."/>
            <person name="Hori S."/>
            <person name="Arai W."/>
            <person name="Tsubouchi T."/>
            <person name="Morono Y."/>
            <person name="Uchiyama I."/>
            <person name="Ito T."/>
            <person name="Fujiyama A."/>
            <person name="Inagaki F."/>
            <person name="Takami H."/>
        </authorList>
    </citation>
    <scope>NUCLEOTIDE SEQUENCE</scope>
    <source>
        <strain evidence="1">Expedition CK06-06</strain>
    </source>
</reference>
<sequence>MEAEKTKGEGDAEALRIYAQAYEKDPEFYS</sequence>
<organism evidence="1">
    <name type="scientific">marine sediment metagenome</name>
    <dbReference type="NCBI Taxonomy" id="412755"/>
    <lineage>
        <taxon>unclassified sequences</taxon>
        <taxon>metagenomes</taxon>
        <taxon>ecological metagenomes</taxon>
    </lineage>
</organism>
<dbReference type="EMBL" id="BARV01038829">
    <property type="protein sequence ID" value="GAI51371.1"/>
    <property type="molecule type" value="Genomic_DNA"/>
</dbReference>
<gene>
    <name evidence="1" type="ORF">S06H3_59701</name>
</gene>
<evidence type="ECO:0000313" key="1">
    <source>
        <dbReference type="EMBL" id="GAI51371.1"/>
    </source>
</evidence>